<dbReference type="InterPro" id="IPR036390">
    <property type="entry name" value="WH_DNA-bd_sf"/>
</dbReference>
<dbReference type="GO" id="GO:0006260">
    <property type="term" value="P:DNA replication"/>
    <property type="evidence" value="ECO:0007669"/>
    <property type="project" value="InterPro"/>
</dbReference>
<dbReference type="SMART" id="SM00341">
    <property type="entry name" value="HRDC"/>
    <property type="match status" value="1"/>
</dbReference>
<dbReference type="PROSITE" id="PS51192">
    <property type="entry name" value="HELICASE_ATP_BIND_1"/>
    <property type="match status" value="1"/>
</dbReference>
<dbReference type="PROSITE" id="PS51194">
    <property type="entry name" value="HELICASE_CTER"/>
    <property type="match status" value="1"/>
</dbReference>
<dbReference type="InterPro" id="IPR044876">
    <property type="entry name" value="HRDC_dom_sf"/>
</dbReference>
<dbReference type="InterPro" id="IPR004589">
    <property type="entry name" value="DNA_helicase_ATP-dep_RecQ"/>
</dbReference>
<evidence type="ECO:0000256" key="3">
    <source>
        <dbReference type="ARBA" id="ARBA00005446"/>
    </source>
</evidence>
<dbReference type="InterPro" id="IPR010997">
    <property type="entry name" value="HRDC-like_sf"/>
</dbReference>
<evidence type="ECO:0000259" key="17">
    <source>
        <dbReference type="PROSITE" id="PS50967"/>
    </source>
</evidence>
<protein>
    <recommendedName>
        <fullName evidence="16">DNA helicase RecQ</fullName>
        <ecNumber evidence="16">5.6.2.4</ecNumber>
    </recommendedName>
</protein>
<dbReference type="Gene3D" id="1.10.150.80">
    <property type="entry name" value="HRDC domain"/>
    <property type="match status" value="1"/>
</dbReference>
<dbReference type="SUPFAM" id="SSF52540">
    <property type="entry name" value="P-loop containing nucleoside triphosphate hydrolases"/>
    <property type="match status" value="1"/>
</dbReference>
<evidence type="ECO:0000256" key="12">
    <source>
        <dbReference type="ARBA" id="ARBA00023172"/>
    </source>
</evidence>
<evidence type="ECO:0000256" key="5">
    <source>
        <dbReference type="ARBA" id="ARBA00022741"/>
    </source>
</evidence>
<dbReference type="FunFam" id="1.10.10.10:FF:000175">
    <property type="entry name" value="ATP-dependent DNA helicase RecQ"/>
    <property type="match status" value="1"/>
</dbReference>
<dbReference type="SUPFAM" id="SSF46785">
    <property type="entry name" value="Winged helix' DNA-binding domain"/>
    <property type="match status" value="1"/>
</dbReference>
<reference evidence="20 21" key="1">
    <citation type="submission" date="2019-05" db="EMBL/GenBank/DDBJ databases">
        <title>Genome sequences of Thalassotalea litorea 1K03283.</title>
        <authorList>
            <person name="Zhang D."/>
        </authorList>
    </citation>
    <scope>NUCLEOTIDE SEQUENCE [LARGE SCALE GENOMIC DNA]</scope>
    <source>
        <strain evidence="20 21">MCCC 1K03283</strain>
    </source>
</reference>
<comment type="cofactor">
    <cofactor evidence="1">
        <name>Mg(2+)</name>
        <dbReference type="ChEBI" id="CHEBI:18420"/>
    </cofactor>
</comment>
<dbReference type="NCBIfam" id="TIGR01389">
    <property type="entry name" value="recQ"/>
    <property type="match status" value="1"/>
</dbReference>
<keyword evidence="14" id="KW-0413">Isomerase</keyword>
<dbReference type="SMART" id="SM00490">
    <property type="entry name" value="HELICc"/>
    <property type="match status" value="1"/>
</dbReference>
<dbReference type="GO" id="GO:0043138">
    <property type="term" value="F:3'-5' DNA helicase activity"/>
    <property type="evidence" value="ECO:0007669"/>
    <property type="project" value="UniProtKB-EC"/>
</dbReference>
<dbReference type="NCBIfam" id="TIGR00614">
    <property type="entry name" value="recQ_fam"/>
    <property type="match status" value="1"/>
</dbReference>
<evidence type="ECO:0000256" key="4">
    <source>
        <dbReference type="ARBA" id="ARBA00022723"/>
    </source>
</evidence>
<dbReference type="Pfam" id="PF09382">
    <property type="entry name" value="RQC"/>
    <property type="match status" value="1"/>
</dbReference>
<dbReference type="Pfam" id="PF00271">
    <property type="entry name" value="Helicase_C"/>
    <property type="match status" value="1"/>
</dbReference>
<evidence type="ECO:0000256" key="14">
    <source>
        <dbReference type="ARBA" id="ARBA00023235"/>
    </source>
</evidence>
<dbReference type="FunFam" id="1.10.150.80:FF:000002">
    <property type="entry name" value="ATP-dependent DNA helicase RecQ"/>
    <property type="match status" value="1"/>
</dbReference>
<keyword evidence="21" id="KW-1185">Reference proteome</keyword>
<evidence type="ECO:0000256" key="9">
    <source>
        <dbReference type="ARBA" id="ARBA00022833"/>
    </source>
</evidence>
<dbReference type="PANTHER" id="PTHR13710:SF105">
    <property type="entry name" value="ATP-DEPENDENT DNA HELICASE Q1"/>
    <property type="match status" value="1"/>
</dbReference>
<gene>
    <name evidence="20" type="primary">recQ</name>
    <name evidence="20" type="ORF">FE810_11305</name>
</gene>
<feature type="domain" description="Helicase ATP-binding" evidence="18">
    <location>
        <begin position="44"/>
        <end position="212"/>
    </location>
</feature>
<evidence type="ECO:0000256" key="6">
    <source>
        <dbReference type="ARBA" id="ARBA00022763"/>
    </source>
</evidence>
<dbReference type="GO" id="GO:0030894">
    <property type="term" value="C:replisome"/>
    <property type="evidence" value="ECO:0007669"/>
    <property type="project" value="TreeGrafter"/>
</dbReference>
<dbReference type="GO" id="GO:0005737">
    <property type="term" value="C:cytoplasm"/>
    <property type="evidence" value="ECO:0007669"/>
    <property type="project" value="TreeGrafter"/>
</dbReference>
<dbReference type="PANTHER" id="PTHR13710">
    <property type="entry name" value="DNA HELICASE RECQ FAMILY MEMBER"/>
    <property type="match status" value="1"/>
</dbReference>
<dbReference type="GO" id="GO:0016787">
    <property type="term" value="F:hydrolase activity"/>
    <property type="evidence" value="ECO:0007669"/>
    <property type="project" value="UniProtKB-KW"/>
</dbReference>
<dbReference type="Proteomes" id="UP000307790">
    <property type="component" value="Unassembled WGS sequence"/>
</dbReference>
<evidence type="ECO:0000256" key="11">
    <source>
        <dbReference type="ARBA" id="ARBA00023125"/>
    </source>
</evidence>
<dbReference type="InterPro" id="IPR018982">
    <property type="entry name" value="RQC_domain"/>
</dbReference>
<dbReference type="FunFam" id="3.40.50.300:FF:000296">
    <property type="entry name" value="ATP-dependent DNA helicase RecQ"/>
    <property type="match status" value="1"/>
</dbReference>
<proteinExistence type="inferred from homology"/>
<dbReference type="InterPro" id="IPR001650">
    <property type="entry name" value="Helicase_C-like"/>
</dbReference>
<dbReference type="SMART" id="SM00487">
    <property type="entry name" value="DEXDc"/>
    <property type="match status" value="1"/>
</dbReference>
<dbReference type="EC" id="5.6.2.4" evidence="16"/>
<evidence type="ECO:0000256" key="1">
    <source>
        <dbReference type="ARBA" id="ARBA00001946"/>
    </source>
</evidence>
<dbReference type="Pfam" id="PF16124">
    <property type="entry name" value="RecQ_Zn_bind"/>
    <property type="match status" value="1"/>
</dbReference>
<dbReference type="OrthoDB" id="9760034at2"/>
<keyword evidence="8 20" id="KW-0347">Helicase</keyword>
<keyword evidence="6" id="KW-0227">DNA damage</keyword>
<name>A0A5R9IN83_9GAMM</name>
<comment type="catalytic activity">
    <reaction evidence="15">
        <text>Couples ATP hydrolysis with the unwinding of duplex DNA by translocating in the 3'-5' direction.</text>
        <dbReference type="EC" id="5.6.2.4"/>
    </reaction>
</comment>
<comment type="caution">
    <text evidence="20">The sequence shown here is derived from an EMBL/GenBank/DDBJ whole genome shotgun (WGS) entry which is preliminary data.</text>
</comment>
<dbReference type="GO" id="GO:0006281">
    <property type="term" value="P:DNA repair"/>
    <property type="evidence" value="ECO:0007669"/>
    <property type="project" value="UniProtKB-KW"/>
</dbReference>
<dbReference type="EMBL" id="VCBC01000010">
    <property type="protein sequence ID" value="TLU64721.1"/>
    <property type="molecule type" value="Genomic_DNA"/>
</dbReference>
<evidence type="ECO:0000256" key="13">
    <source>
        <dbReference type="ARBA" id="ARBA00023204"/>
    </source>
</evidence>
<dbReference type="Gene3D" id="1.10.10.10">
    <property type="entry name" value="Winged helix-like DNA-binding domain superfamily/Winged helix DNA-binding domain"/>
    <property type="match status" value="1"/>
</dbReference>
<evidence type="ECO:0000256" key="15">
    <source>
        <dbReference type="ARBA" id="ARBA00034617"/>
    </source>
</evidence>
<dbReference type="GO" id="GO:0009432">
    <property type="term" value="P:SOS response"/>
    <property type="evidence" value="ECO:0007669"/>
    <property type="project" value="UniProtKB-UniRule"/>
</dbReference>
<dbReference type="InterPro" id="IPR006293">
    <property type="entry name" value="DNA_helicase_ATP-dep_RecQ_bac"/>
</dbReference>
<keyword evidence="10" id="KW-0067">ATP-binding</keyword>
<dbReference type="InterPro" id="IPR011545">
    <property type="entry name" value="DEAD/DEAH_box_helicase_dom"/>
</dbReference>
<feature type="domain" description="Helicase C-terminal" evidence="19">
    <location>
        <begin position="233"/>
        <end position="381"/>
    </location>
</feature>
<dbReference type="SMART" id="SM00956">
    <property type="entry name" value="RQC"/>
    <property type="match status" value="1"/>
</dbReference>
<evidence type="ECO:0000256" key="8">
    <source>
        <dbReference type="ARBA" id="ARBA00022806"/>
    </source>
</evidence>
<dbReference type="InterPro" id="IPR014001">
    <property type="entry name" value="Helicase_ATP-bd"/>
</dbReference>
<evidence type="ECO:0000256" key="16">
    <source>
        <dbReference type="NCBIfam" id="TIGR01389"/>
    </source>
</evidence>
<keyword evidence="9" id="KW-0862">Zinc</keyword>
<dbReference type="GO" id="GO:0005524">
    <property type="term" value="F:ATP binding"/>
    <property type="evidence" value="ECO:0007669"/>
    <property type="project" value="UniProtKB-KW"/>
</dbReference>
<evidence type="ECO:0000256" key="10">
    <source>
        <dbReference type="ARBA" id="ARBA00022840"/>
    </source>
</evidence>
<dbReference type="Pfam" id="PF00570">
    <property type="entry name" value="HRDC"/>
    <property type="match status" value="1"/>
</dbReference>
<evidence type="ECO:0000313" key="21">
    <source>
        <dbReference type="Proteomes" id="UP000307790"/>
    </source>
</evidence>
<dbReference type="GO" id="GO:0006310">
    <property type="term" value="P:DNA recombination"/>
    <property type="evidence" value="ECO:0007669"/>
    <property type="project" value="UniProtKB-UniRule"/>
</dbReference>
<keyword evidence="13" id="KW-0234">DNA repair</keyword>
<evidence type="ECO:0000256" key="7">
    <source>
        <dbReference type="ARBA" id="ARBA00022801"/>
    </source>
</evidence>
<dbReference type="GO" id="GO:0003677">
    <property type="term" value="F:DNA binding"/>
    <property type="evidence" value="ECO:0007669"/>
    <property type="project" value="UniProtKB-KW"/>
</dbReference>
<dbReference type="GO" id="GO:0046872">
    <property type="term" value="F:metal ion binding"/>
    <property type="evidence" value="ECO:0007669"/>
    <property type="project" value="UniProtKB-KW"/>
</dbReference>
<feature type="domain" description="HRDC" evidence="17">
    <location>
        <begin position="538"/>
        <end position="612"/>
    </location>
</feature>
<dbReference type="InterPro" id="IPR027417">
    <property type="entry name" value="P-loop_NTPase"/>
</dbReference>
<dbReference type="Pfam" id="PF00270">
    <property type="entry name" value="DEAD"/>
    <property type="match status" value="1"/>
</dbReference>
<accession>A0A5R9IN83</accession>
<evidence type="ECO:0000256" key="2">
    <source>
        <dbReference type="ARBA" id="ARBA00001947"/>
    </source>
</evidence>
<dbReference type="CDD" id="cd18794">
    <property type="entry name" value="SF2_C_RecQ"/>
    <property type="match status" value="1"/>
</dbReference>
<dbReference type="GO" id="GO:0009378">
    <property type="term" value="F:four-way junction helicase activity"/>
    <property type="evidence" value="ECO:0007669"/>
    <property type="project" value="TreeGrafter"/>
</dbReference>
<dbReference type="AlphaFoldDB" id="A0A5R9IN83"/>
<dbReference type="FunFam" id="3.40.50.300:FF:000156">
    <property type="entry name" value="ATP-dependent DNA helicase recQ"/>
    <property type="match status" value="1"/>
</dbReference>
<keyword evidence="7 20" id="KW-0378">Hydrolase</keyword>
<dbReference type="GO" id="GO:0043590">
    <property type="term" value="C:bacterial nucleoid"/>
    <property type="evidence" value="ECO:0007669"/>
    <property type="project" value="TreeGrafter"/>
</dbReference>
<dbReference type="SUPFAM" id="SSF47819">
    <property type="entry name" value="HRDC-like"/>
    <property type="match status" value="1"/>
</dbReference>
<comment type="cofactor">
    <cofactor evidence="2">
        <name>Zn(2+)</name>
        <dbReference type="ChEBI" id="CHEBI:29105"/>
    </cofactor>
</comment>
<dbReference type="Gene3D" id="3.40.50.300">
    <property type="entry name" value="P-loop containing nucleotide triphosphate hydrolases"/>
    <property type="match status" value="2"/>
</dbReference>
<keyword evidence="11" id="KW-0238">DNA-binding</keyword>
<dbReference type="InterPro" id="IPR036388">
    <property type="entry name" value="WH-like_DNA-bd_sf"/>
</dbReference>
<organism evidence="20 21">
    <name type="scientific">Thalassotalea litorea</name>
    <dbReference type="NCBI Taxonomy" id="2020715"/>
    <lineage>
        <taxon>Bacteria</taxon>
        <taxon>Pseudomonadati</taxon>
        <taxon>Pseudomonadota</taxon>
        <taxon>Gammaproteobacteria</taxon>
        <taxon>Alteromonadales</taxon>
        <taxon>Colwelliaceae</taxon>
        <taxon>Thalassotalea</taxon>
    </lineage>
</organism>
<dbReference type="CDD" id="cd17920">
    <property type="entry name" value="DEXHc_RecQ"/>
    <property type="match status" value="1"/>
</dbReference>
<evidence type="ECO:0000259" key="18">
    <source>
        <dbReference type="PROSITE" id="PS51192"/>
    </source>
</evidence>
<keyword evidence="4" id="KW-0479">Metal-binding</keyword>
<keyword evidence="5" id="KW-0547">Nucleotide-binding</keyword>
<dbReference type="InterPro" id="IPR032284">
    <property type="entry name" value="RecQ_Zn-bd"/>
</dbReference>
<sequence length="612" mass="69473">MDKKEASNFNLTTVNSAQKTPDLLHSLKHIFGYEQFRSGQKQVIEQLMAQRDCLVLMPTGGGKSLCYQLPATLMPGLTVVVSPLIALMKDQVDGLLRQGISAAYVNGSMNTADINETMQRVGRGEVRILYVAPERLLSHYFLQSLTQMQISFFAIDEAHCISQWGHDFRPSYTQLGKLKEYFPYTPIMALTATADVTTRKDILQQLNLQNPFVLLDSFDRPNIRYTLTEKYNGQRQLLDYLRENSEDSGIIYCNSRWQVDKLTKELAEKGINCAAYHAGMENDMRSIIQDGFTKDNIRIVVATIAFGLGINKPNIRFVVHYELPRSLESYYQETGRAGRDGLEAEALLLYDHQDIDRIKKRISDGDNEQRSAVELQRFSAMAGFAEAQTCRRQVLLNYFAEYTHAGCGNCDICLDPPSRYEATTDAQKVLSCVYRIGQVGDIHYVIDVLRGRDTERLKQGGHETVSTFGIGQDKTRGYWFSVIRQLIHLGLLQQDIEQQSALQLTEASRPVLTAKETLMLARPRLQHASYWQQNKPKNQYDKGLFRQLRELRKVLADQEDIAPFIVFNDASLMEMARLKPTNSSEFLCISGVGDTKLNRYGKAFMDVIKEAG</sequence>
<evidence type="ECO:0000259" key="19">
    <source>
        <dbReference type="PROSITE" id="PS51194"/>
    </source>
</evidence>
<evidence type="ECO:0000313" key="20">
    <source>
        <dbReference type="EMBL" id="TLU64721.1"/>
    </source>
</evidence>
<dbReference type="PROSITE" id="PS50967">
    <property type="entry name" value="HRDC"/>
    <property type="match status" value="1"/>
</dbReference>
<keyword evidence="12" id="KW-0233">DNA recombination</keyword>
<dbReference type="InterPro" id="IPR002121">
    <property type="entry name" value="HRDC_dom"/>
</dbReference>
<comment type="similarity">
    <text evidence="3">Belongs to the helicase family. RecQ subfamily.</text>
</comment>